<keyword evidence="3" id="KW-1185">Reference proteome</keyword>
<sequence length="119" mass="13332">MATSSSAWKVASFACLRAIAPPRRHDLRIAQLRAEETTDLSVRGLRLADADGRGVSAVQALVAVERDHRLGLALAMDVRHDLERRARLDERDLEELAAQVDAGYDRVDKWERREGRSAE</sequence>
<evidence type="ECO:0000313" key="2">
    <source>
        <dbReference type="EnsemblProtists" id="HpaP807919"/>
    </source>
</evidence>
<dbReference type="Proteomes" id="UP000011713">
    <property type="component" value="Unassembled WGS sequence"/>
</dbReference>
<dbReference type="EMBL" id="JH598455">
    <property type="status" value="NOT_ANNOTATED_CDS"/>
    <property type="molecule type" value="Genomic_DNA"/>
</dbReference>
<accession>M4BND1</accession>
<reference evidence="2" key="2">
    <citation type="submission" date="2015-06" db="UniProtKB">
        <authorList>
            <consortium name="EnsemblProtists"/>
        </authorList>
    </citation>
    <scope>IDENTIFICATION</scope>
    <source>
        <strain evidence="2">Emoy2</strain>
    </source>
</reference>
<dbReference type="VEuPathDB" id="FungiDB:HpaG807919"/>
<dbReference type="HOGENOM" id="CLU_2065976_0_0_1"/>
<dbReference type="InParanoid" id="M4BND1"/>
<reference evidence="3" key="1">
    <citation type="journal article" date="2010" name="Science">
        <title>Signatures of adaptation to obligate biotrophy in the Hyaloperonospora arabidopsidis genome.</title>
        <authorList>
            <person name="Baxter L."/>
            <person name="Tripathy S."/>
            <person name="Ishaque N."/>
            <person name="Boot N."/>
            <person name="Cabral A."/>
            <person name="Kemen E."/>
            <person name="Thines M."/>
            <person name="Ah-Fong A."/>
            <person name="Anderson R."/>
            <person name="Badejoko W."/>
            <person name="Bittner-Eddy P."/>
            <person name="Boore J.L."/>
            <person name="Chibucos M.C."/>
            <person name="Coates M."/>
            <person name="Dehal P."/>
            <person name="Delehaunty K."/>
            <person name="Dong S."/>
            <person name="Downton P."/>
            <person name="Dumas B."/>
            <person name="Fabro G."/>
            <person name="Fronick C."/>
            <person name="Fuerstenberg S.I."/>
            <person name="Fulton L."/>
            <person name="Gaulin E."/>
            <person name="Govers F."/>
            <person name="Hughes L."/>
            <person name="Humphray S."/>
            <person name="Jiang R.H."/>
            <person name="Judelson H."/>
            <person name="Kamoun S."/>
            <person name="Kyung K."/>
            <person name="Meijer H."/>
            <person name="Minx P."/>
            <person name="Morris P."/>
            <person name="Nelson J."/>
            <person name="Phuntumart V."/>
            <person name="Qutob D."/>
            <person name="Rehmany A."/>
            <person name="Rougon-Cardoso A."/>
            <person name="Ryden P."/>
            <person name="Torto-Alalibo T."/>
            <person name="Studholme D."/>
            <person name="Wang Y."/>
            <person name="Win J."/>
            <person name="Wood J."/>
            <person name="Clifton S.W."/>
            <person name="Rogers J."/>
            <person name="Van den Ackerveken G."/>
            <person name="Jones J.D."/>
            <person name="McDowell J.M."/>
            <person name="Beynon J."/>
            <person name="Tyler B.M."/>
        </authorList>
    </citation>
    <scope>NUCLEOTIDE SEQUENCE [LARGE SCALE GENOMIC DNA]</scope>
    <source>
        <strain evidence="3">Emoy2</strain>
    </source>
</reference>
<dbReference type="AlphaFoldDB" id="M4BND1"/>
<feature type="coiled-coil region" evidence="1">
    <location>
        <begin position="79"/>
        <end position="113"/>
    </location>
</feature>
<name>M4BND1_HYAAE</name>
<dbReference type="EnsemblProtists" id="HpaT807919">
    <property type="protein sequence ID" value="HpaP807919"/>
    <property type="gene ID" value="HpaG807919"/>
</dbReference>
<proteinExistence type="predicted"/>
<organism evidence="2 3">
    <name type="scientific">Hyaloperonospora arabidopsidis (strain Emoy2)</name>
    <name type="common">Downy mildew agent</name>
    <name type="synonym">Peronospora arabidopsidis</name>
    <dbReference type="NCBI Taxonomy" id="559515"/>
    <lineage>
        <taxon>Eukaryota</taxon>
        <taxon>Sar</taxon>
        <taxon>Stramenopiles</taxon>
        <taxon>Oomycota</taxon>
        <taxon>Peronosporomycetes</taxon>
        <taxon>Peronosporales</taxon>
        <taxon>Peronosporaceae</taxon>
        <taxon>Hyaloperonospora</taxon>
    </lineage>
</organism>
<evidence type="ECO:0000256" key="1">
    <source>
        <dbReference type="SAM" id="Coils"/>
    </source>
</evidence>
<protein>
    <submittedName>
        <fullName evidence="2">Uncharacterized protein</fullName>
    </submittedName>
</protein>
<keyword evidence="1" id="KW-0175">Coiled coil</keyword>
<evidence type="ECO:0000313" key="3">
    <source>
        <dbReference type="Proteomes" id="UP000011713"/>
    </source>
</evidence>